<dbReference type="Proteomes" id="UP000829196">
    <property type="component" value="Unassembled WGS sequence"/>
</dbReference>
<sequence length="101" mass="11688">MVMTNHHCTFMPNTIGHQRTLMAGLNHQASRPHISEVQCCYTTRQRREKHPSAAIKVGCFENLSRRETDQQLLTVVNLVYHSLSIPIEVSLQFIIRELNFN</sequence>
<name>A0A8T3A856_DENNO</name>
<proteinExistence type="predicted"/>
<keyword evidence="2" id="KW-1185">Reference proteome</keyword>
<evidence type="ECO:0000313" key="2">
    <source>
        <dbReference type="Proteomes" id="UP000829196"/>
    </source>
</evidence>
<organism evidence="1 2">
    <name type="scientific">Dendrobium nobile</name>
    <name type="common">Orchid</name>
    <dbReference type="NCBI Taxonomy" id="94219"/>
    <lineage>
        <taxon>Eukaryota</taxon>
        <taxon>Viridiplantae</taxon>
        <taxon>Streptophyta</taxon>
        <taxon>Embryophyta</taxon>
        <taxon>Tracheophyta</taxon>
        <taxon>Spermatophyta</taxon>
        <taxon>Magnoliopsida</taxon>
        <taxon>Liliopsida</taxon>
        <taxon>Asparagales</taxon>
        <taxon>Orchidaceae</taxon>
        <taxon>Epidendroideae</taxon>
        <taxon>Malaxideae</taxon>
        <taxon>Dendrobiinae</taxon>
        <taxon>Dendrobium</taxon>
    </lineage>
</organism>
<accession>A0A8T3A856</accession>
<reference evidence="1" key="1">
    <citation type="journal article" date="2022" name="Front. Genet.">
        <title>Chromosome-Scale Assembly of the Dendrobium nobile Genome Provides Insights Into the Molecular Mechanism of the Biosynthesis of the Medicinal Active Ingredient of Dendrobium.</title>
        <authorList>
            <person name="Xu Q."/>
            <person name="Niu S.-C."/>
            <person name="Li K.-L."/>
            <person name="Zheng P.-J."/>
            <person name="Zhang X.-J."/>
            <person name="Jia Y."/>
            <person name="Liu Y."/>
            <person name="Niu Y.-X."/>
            <person name="Yu L.-H."/>
            <person name="Chen D.-F."/>
            <person name="Zhang G.-Q."/>
        </authorList>
    </citation>
    <scope>NUCLEOTIDE SEQUENCE</scope>
    <source>
        <tissue evidence="1">Leaf</tissue>
    </source>
</reference>
<comment type="caution">
    <text evidence="1">The sequence shown here is derived from an EMBL/GenBank/DDBJ whole genome shotgun (WGS) entry which is preliminary data.</text>
</comment>
<protein>
    <submittedName>
        <fullName evidence="1">Uncharacterized protein</fullName>
    </submittedName>
</protein>
<evidence type="ECO:0000313" key="1">
    <source>
        <dbReference type="EMBL" id="KAI0492141.1"/>
    </source>
</evidence>
<dbReference type="EMBL" id="JAGYWB010000018">
    <property type="protein sequence ID" value="KAI0492141.1"/>
    <property type="molecule type" value="Genomic_DNA"/>
</dbReference>
<dbReference type="AlphaFoldDB" id="A0A8T3A856"/>
<gene>
    <name evidence="1" type="ORF">KFK09_026407</name>
</gene>